<name>A0ACA9MPK5_9GLOM</name>
<keyword evidence="2" id="KW-1185">Reference proteome</keyword>
<accession>A0ACA9MPK5</accession>
<evidence type="ECO:0000313" key="1">
    <source>
        <dbReference type="EMBL" id="CAG8604205.1"/>
    </source>
</evidence>
<proteinExistence type="predicted"/>
<protein>
    <submittedName>
        <fullName evidence="1">9811_t:CDS:1</fullName>
    </submittedName>
</protein>
<dbReference type="EMBL" id="CAJVPM010014906">
    <property type="protein sequence ID" value="CAG8604205.1"/>
    <property type="molecule type" value="Genomic_DNA"/>
</dbReference>
<evidence type="ECO:0000313" key="2">
    <source>
        <dbReference type="Proteomes" id="UP000789860"/>
    </source>
</evidence>
<gene>
    <name evidence="1" type="ORF">SCALOS_LOCUS7035</name>
</gene>
<sequence>ISLPPPPRPTPPPPRSKSSTSRSPSPTSTFSSSTHPLSPHLIVNGDVDEFIGSPKKLVHPPRSSSPVSTLSPPRTRYGQVISNEHLISTDPNDSQHSSHLRTDSGPINTKLSINTNTQFRQQRLIPPTRRTDERNSIRQSIPIMMPTSLFKTSTSSSTLNKHNILVGTSLPPPPRSLYRVPIHLPPSIPLPLPPPRPKSTMTQNSVPRLPQITPRISKDTSMKSPTRSSSHSSNSMYHVNQLPPPSRPPPTIPLPPIPVESTKNVISNEIIIEFPDEDDLDPDYAEELEAS</sequence>
<feature type="non-terminal residue" evidence="1">
    <location>
        <position position="1"/>
    </location>
</feature>
<organism evidence="1 2">
    <name type="scientific">Scutellospora calospora</name>
    <dbReference type="NCBI Taxonomy" id="85575"/>
    <lineage>
        <taxon>Eukaryota</taxon>
        <taxon>Fungi</taxon>
        <taxon>Fungi incertae sedis</taxon>
        <taxon>Mucoromycota</taxon>
        <taxon>Glomeromycotina</taxon>
        <taxon>Glomeromycetes</taxon>
        <taxon>Diversisporales</taxon>
        <taxon>Gigasporaceae</taxon>
        <taxon>Scutellospora</taxon>
    </lineage>
</organism>
<dbReference type="Proteomes" id="UP000789860">
    <property type="component" value="Unassembled WGS sequence"/>
</dbReference>
<comment type="caution">
    <text evidence="1">The sequence shown here is derived from an EMBL/GenBank/DDBJ whole genome shotgun (WGS) entry which is preliminary data.</text>
</comment>
<feature type="non-terminal residue" evidence="1">
    <location>
        <position position="291"/>
    </location>
</feature>
<reference evidence="1" key="1">
    <citation type="submission" date="2021-06" db="EMBL/GenBank/DDBJ databases">
        <authorList>
            <person name="Kallberg Y."/>
            <person name="Tangrot J."/>
            <person name="Rosling A."/>
        </authorList>
    </citation>
    <scope>NUCLEOTIDE SEQUENCE</scope>
    <source>
        <strain evidence="1">AU212A</strain>
    </source>
</reference>